<feature type="binding site" evidence="11">
    <location>
        <position position="264"/>
    </location>
    <ligand>
        <name>Zn(2+)</name>
        <dbReference type="ChEBI" id="CHEBI:29105"/>
    </ligand>
</feature>
<dbReference type="GO" id="GO:0000978">
    <property type="term" value="F:RNA polymerase II cis-regulatory region sequence-specific DNA binding"/>
    <property type="evidence" value="ECO:0007669"/>
    <property type="project" value="TreeGrafter"/>
</dbReference>
<gene>
    <name evidence="13" type="ORF">LSTR_LSTR007430</name>
</gene>
<evidence type="ECO:0000313" key="13">
    <source>
        <dbReference type="EMBL" id="RZF47503.1"/>
    </source>
</evidence>
<keyword evidence="9" id="KW-0804">Transcription</keyword>
<name>A0A482XNL3_LAOST</name>
<evidence type="ECO:0000259" key="12">
    <source>
        <dbReference type="Pfam" id="PF00870"/>
    </source>
</evidence>
<evidence type="ECO:0000256" key="8">
    <source>
        <dbReference type="ARBA" id="ARBA00023159"/>
    </source>
</evidence>
<dbReference type="Pfam" id="PF00870">
    <property type="entry name" value="P53"/>
    <property type="match status" value="1"/>
</dbReference>
<organism evidence="13 14">
    <name type="scientific">Laodelphax striatellus</name>
    <name type="common">Small brown planthopper</name>
    <name type="synonym">Delphax striatella</name>
    <dbReference type="NCBI Taxonomy" id="195883"/>
    <lineage>
        <taxon>Eukaryota</taxon>
        <taxon>Metazoa</taxon>
        <taxon>Ecdysozoa</taxon>
        <taxon>Arthropoda</taxon>
        <taxon>Hexapoda</taxon>
        <taxon>Insecta</taxon>
        <taxon>Pterygota</taxon>
        <taxon>Neoptera</taxon>
        <taxon>Paraneoptera</taxon>
        <taxon>Hemiptera</taxon>
        <taxon>Auchenorrhyncha</taxon>
        <taxon>Fulgoroidea</taxon>
        <taxon>Delphacidae</taxon>
        <taxon>Criomorphinae</taxon>
        <taxon>Laodelphax</taxon>
    </lineage>
</organism>
<dbReference type="GO" id="GO:0005634">
    <property type="term" value="C:nucleus"/>
    <property type="evidence" value="ECO:0007669"/>
    <property type="project" value="UniProtKB-SubCell"/>
</dbReference>
<evidence type="ECO:0000256" key="7">
    <source>
        <dbReference type="ARBA" id="ARBA00023125"/>
    </source>
</evidence>
<evidence type="ECO:0000256" key="9">
    <source>
        <dbReference type="ARBA" id="ARBA00023163"/>
    </source>
</evidence>
<sequence>MSSTQRTEQQCSSQETQLMNDSDLEYIMGDLRRGQQFSIFLQGSNVSMNSSEMWSMNIEETICKQECLDEICDSTQENNAPNANCYERLVIAVPSDVRSPTGNLPCLDNYPGVYDFGVELSSANNSRHAWVYSPKLGKVFIDVNKVLLFKFRLNTQNMMGLRVRALLVYIIPDHINNPVNRCTLHAFKCDPNHLGKCSTYSIIFIFYIFQTNLAGHVITANHANADYEYNAESGRHSVVVPLETPHAGSDSTTVAYQFGCKTSCPGGMARRPIKLVFTLETEQYQTKA</sequence>
<evidence type="ECO:0000256" key="4">
    <source>
        <dbReference type="ARBA" id="ARBA00022723"/>
    </source>
</evidence>
<dbReference type="GO" id="GO:0046872">
    <property type="term" value="F:metal ion binding"/>
    <property type="evidence" value="ECO:0007669"/>
    <property type="project" value="UniProtKB-KW"/>
</dbReference>
<keyword evidence="8" id="KW-0010">Activator</keyword>
<feature type="domain" description="p53 DNA-binding" evidence="12">
    <location>
        <begin position="108"/>
        <end position="283"/>
    </location>
</feature>
<dbReference type="Gene3D" id="2.60.40.720">
    <property type="match status" value="1"/>
</dbReference>
<dbReference type="OrthoDB" id="5915660at2759"/>
<evidence type="ECO:0000313" key="14">
    <source>
        <dbReference type="Proteomes" id="UP000291343"/>
    </source>
</evidence>
<feature type="binding site" evidence="11">
    <location>
        <position position="260"/>
    </location>
    <ligand>
        <name>Zn(2+)</name>
        <dbReference type="ChEBI" id="CHEBI:29105"/>
    </ligand>
</feature>
<feature type="binding site" evidence="11">
    <location>
        <position position="182"/>
    </location>
    <ligand>
        <name>Zn(2+)</name>
        <dbReference type="ChEBI" id="CHEBI:29105"/>
    </ligand>
</feature>
<evidence type="ECO:0000256" key="1">
    <source>
        <dbReference type="ARBA" id="ARBA00004123"/>
    </source>
</evidence>
<dbReference type="PANTHER" id="PTHR11447:SF16">
    <property type="entry name" value="P53 PROTEIN LONG FORM VARIANT 1"/>
    <property type="match status" value="1"/>
</dbReference>
<evidence type="ECO:0000256" key="5">
    <source>
        <dbReference type="ARBA" id="ARBA00022833"/>
    </source>
</evidence>
<keyword evidence="7" id="KW-0238">DNA-binding</keyword>
<dbReference type="EMBL" id="QKKF02004189">
    <property type="protein sequence ID" value="RZF47503.1"/>
    <property type="molecule type" value="Genomic_DNA"/>
</dbReference>
<evidence type="ECO:0000256" key="6">
    <source>
        <dbReference type="ARBA" id="ARBA00023015"/>
    </source>
</evidence>
<dbReference type="FunCoup" id="A0A482XNL3">
    <property type="interactions" value="338"/>
</dbReference>
<dbReference type="GO" id="GO:0000981">
    <property type="term" value="F:DNA-binding transcription factor activity, RNA polymerase II-specific"/>
    <property type="evidence" value="ECO:0007669"/>
    <property type="project" value="TreeGrafter"/>
</dbReference>
<comment type="cofactor">
    <cofactor evidence="11">
        <name>Zn(2+)</name>
        <dbReference type="ChEBI" id="CHEBI:29105"/>
    </cofactor>
    <text evidence="11">Binds 1 zinc ion per subunit.</text>
</comment>
<accession>A0A482XNL3</accession>
<keyword evidence="10" id="KW-0539">Nucleus</keyword>
<keyword evidence="14" id="KW-1185">Reference proteome</keyword>
<dbReference type="InterPro" id="IPR011615">
    <property type="entry name" value="p53_DNA-bd"/>
</dbReference>
<dbReference type="STRING" id="195883.A0A482XNL3"/>
<dbReference type="Proteomes" id="UP000291343">
    <property type="component" value="Unassembled WGS sequence"/>
</dbReference>
<comment type="caution">
    <text evidence="13">The sequence shown here is derived from an EMBL/GenBank/DDBJ whole genome shotgun (WGS) entry which is preliminary data.</text>
</comment>
<dbReference type="InterPro" id="IPR008967">
    <property type="entry name" value="p53-like_TF_DNA-bd_sf"/>
</dbReference>
<evidence type="ECO:0000256" key="10">
    <source>
        <dbReference type="ARBA" id="ARBA00023242"/>
    </source>
</evidence>
<comment type="subcellular location">
    <subcellularLocation>
        <location evidence="1">Nucleus</location>
    </subcellularLocation>
</comment>
<reference evidence="13 14" key="1">
    <citation type="journal article" date="2017" name="Gigascience">
        <title>Genome sequence of the small brown planthopper, Laodelphax striatellus.</title>
        <authorList>
            <person name="Zhu J."/>
            <person name="Jiang F."/>
            <person name="Wang X."/>
            <person name="Yang P."/>
            <person name="Bao Y."/>
            <person name="Zhao W."/>
            <person name="Wang W."/>
            <person name="Lu H."/>
            <person name="Wang Q."/>
            <person name="Cui N."/>
            <person name="Li J."/>
            <person name="Chen X."/>
            <person name="Luo L."/>
            <person name="Yu J."/>
            <person name="Kang L."/>
            <person name="Cui F."/>
        </authorList>
    </citation>
    <scope>NUCLEOTIDE SEQUENCE [LARGE SCALE GENOMIC DNA]</scope>
    <source>
        <strain evidence="13">Lst14</strain>
    </source>
</reference>
<dbReference type="GO" id="GO:0006915">
    <property type="term" value="P:apoptotic process"/>
    <property type="evidence" value="ECO:0007669"/>
    <property type="project" value="UniProtKB-KW"/>
</dbReference>
<comment type="similarity">
    <text evidence="2">Belongs to the p53 family.</text>
</comment>
<evidence type="ECO:0000256" key="3">
    <source>
        <dbReference type="ARBA" id="ARBA00022703"/>
    </source>
</evidence>
<dbReference type="CDD" id="cd08367">
    <property type="entry name" value="P53"/>
    <property type="match status" value="1"/>
</dbReference>
<dbReference type="PANTHER" id="PTHR11447">
    <property type="entry name" value="CELLULAR TUMOR ANTIGEN P53"/>
    <property type="match status" value="1"/>
</dbReference>
<dbReference type="SUPFAM" id="SSF49417">
    <property type="entry name" value="p53-like transcription factors"/>
    <property type="match status" value="1"/>
</dbReference>
<keyword evidence="5 11" id="KW-0862">Zinc</keyword>
<keyword evidence="6" id="KW-0805">Transcription regulation</keyword>
<keyword evidence="4 11" id="KW-0479">Metal-binding</keyword>
<feature type="binding site" evidence="11">
    <location>
        <position position="185"/>
    </location>
    <ligand>
        <name>Zn(2+)</name>
        <dbReference type="ChEBI" id="CHEBI:29105"/>
    </ligand>
</feature>
<evidence type="ECO:0000256" key="11">
    <source>
        <dbReference type="PIRSR" id="PIRSR602117-1"/>
    </source>
</evidence>
<keyword evidence="3" id="KW-0053">Apoptosis</keyword>
<dbReference type="InParanoid" id="A0A482XNL3"/>
<dbReference type="InterPro" id="IPR012346">
    <property type="entry name" value="p53/RUNT-type_TF_DNA-bd_sf"/>
</dbReference>
<evidence type="ECO:0000256" key="2">
    <source>
        <dbReference type="ARBA" id="ARBA00006167"/>
    </source>
</evidence>
<protein>
    <recommendedName>
        <fullName evidence="12">p53 DNA-binding domain-containing protein</fullName>
    </recommendedName>
</protein>
<dbReference type="AlphaFoldDB" id="A0A482XNL3"/>
<dbReference type="InterPro" id="IPR002117">
    <property type="entry name" value="p53_tumour_suppressor"/>
</dbReference>
<dbReference type="SMR" id="A0A482XNL3"/>
<proteinExistence type="inferred from homology"/>